<evidence type="ECO:0000313" key="2">
    <source>
        <dbReference type="EMBL" id="AAK80001.1"/>
    </source>
</evidence>
<dbReference type="eggNOG" id="COG1277">
    <property type="taxonomic scope" value="Bacteria"/>
</dbReference>
<proteinExistence type="predicted"/>
<sequence length="262" mass="30655">MFNIIYCELLKLRKSYFYLTIMLVNFIIPIMFFLLLGGSLKNPYKYFYLSEQIYFMFINTPMLCLISAYIFSREFSYKTSQILFCYPQSRTKIFISKILCILILALIALGIQFIMVVLGCALLFHNLISIQTLLFHFKVYSYFLFSEILLLLISTLFSIIFKNTLVPVIYGILIDIINLFILQFCSIYKISIFSNMLKQNLDYIPCSYNIVILGNVGNAINNKILHLHSYTLLKTSSIIICIFIIAVELFVCNLYYKRCDIM</sequence>
<dbReference type="GeneID" id="44998527"/>
<evidence type="ECO:0000256" key="1">
    <source>
        <dbReference type="SAM" id="Phobius"/>
    </source>
</evidence>
<keyword evidence="3" id="KW-1185">Reference proteome</keyword>
<dbReference type="HOGENOM" id="CLU_092729_0_0_9"/>
<keyword evidence="1" id="KW-0472">Membrane</keyword>
<keyword evidence="1" id="KW-1133">Transmembrane helix</keyword>
<evidence type="ECO:0000313" key="3">
    <source>
        <dbReference type="Proteomes" id="UP000000814"/>
    </source>
</evidence>
<gene>
    <name evidence="2" type="ordered locus">CA_C2042</name>
</gene>
<dbReference type="PATRIC" id="fig|272562.8.peg.2248"/>
<organism evidence="2 3">
    <name type="scientific">Clostridium acetobutylicum (strain ATCC 824 / DSM 792 / JCM 1419 / IAM 19013 / LMG 5710 / NBRC 13948 / NRRL B-527 / VKM B-1787 / 2291 / W)</name>
    <dbReference type="NCBI Taxonomy" id="272562"/>
    <lineage>
        <taxon>Bacteria</taxon>
        <taxon>Bacillati</taxon>
        <taxon>Bacillota</taxon>
        <taxon>Clostridia</taxon>
        <taxon>Eubacteriales</taxon>
        <taxon>Clostridiaceae</taxon>
        <taxon>Clostridium</taxon>
    </lineage>
</organism>
<dbReference type="KEGG" id="cac:CA_C2042"/>
<feature type="transmembrane region" description="Helical" evidence="1">
    <location>
        <begin position="52"/>
        <end position="71"/>
    </location>
</feature>
<dbReference type="RefSeq" id="WP_010965342.1">
    <property type="nucleotide sequence ID" value="NC_003030.1"/>
</dbReference>
<feature type="transmembrane region" description="Helical" evidence="1">
    <location>
        <begin position="16"/>
        <end position="40"/>
    </location>
</feature>
<feature type="transmembrane region" description="Helical" evidence="1">
    <location>
        <begin position="237"/>
        <end position="256"/>
    </location>
</feature>
<feature type="transmembrane region" description="Helical" evidence="1">
    <location>
        <begin position="168"/>
        <end position="190"/>
    </location>
</feature>
<dbReference type="STRING" id="272562.CA_C2042"/>
<feature type="transmembrane region" description="Helical" evidence="1">
    <location>
        <begin position="98"/>
        <end position="128"/>
    </location>
</feature>
<protein>
    <submittedName>
        <fullName evidence="2">ABC transported MDR-type, permease component</fullName>
    </submittedName>
</protein>
<accession>Q97HG9</accession>
<reference evidence="2 3" key="1">
    <citation type="journal article" date="2001" name="J. Bacteriol.">
        <title>Genome sequence and comparative analysis of the solvent-producing bacterium Clostridium acetobutylicum.</title>
        <authorList>
            <person name="Nolling J."/>
            <person name="Breton G."/>
            <person name="Omelchenko M.V."/>
            <person name="Makarova K.S."/>
            <person name="Zeng Q."/>
            <person name="Gibson R."/>
            <person name="Lee H.M."/>
            <person name="Dubois J."/>
            <person name="Qiu D."/>
            <person name="Hitti J."/>
            <person name="Wolf Y.I."/>
            <person name="Tatusov R.L."/>
            <person name="Sabathe F."/>
            <person name="Doucette-Stamm L."/>
            <person name="Soucaille P."/>
            <person name="Daly M.J."/>
            <person name="Bennett G.N."/>
            <person name="Koonin E.V."/>
            <person name="Smith D.R."/>
        </authorList>
    </citation>
    <scope>NUCLEOTIDE SEQUENCE [LARGE SCALE GENOMIC DNA]</scope>
    <source>
        <strain evidence="3">ATCC 824 / DSM 792 / JCM 1419 / LMG 5710 / VKM B-1787</strain>
    </source>
</reference>
<feature type="transmembrane region" description="Helical" evidence="1">
    <location>
        <begin position="140"/>
        <end position="161"/>
    </location>
</feature>
<dbReference type="Pfam" id="PF12730">
    <property type="entry name" value="ABC2_membrane_4"/>
    <property type="match status" value="1"/>
</dbReference>
<dbReference type="AlphaFoldDB" id="Q97HG9"/>
<dbReference type="Proteomes" id="UP000000814">
    <property type="component" value="Chromosome"/>
</dbReference>
<name>Q97HG9_CLOAB</name>
<dbReference type="OrthoDB" id="4336274at2"/>
<keyword evidence="1" id="KW-0812">Transmembrane</keyword>
<dbReference type="PIR" id="F97151">
    <property type="entry name" value="F97151"/>
</dbReference>
<dbReference type="EMBL" id="AE001437">
    <property type="protein sequence ID" value="AAK80001.1"/>
    <property type="molecule type" value="Genomic_DNA"/>
</dbReference>